<dbReference type="PROSITE" id="PS51186">
    <property type="entry name" value="GNAT"/>
    <property type="match status" value="1"/>
</dbReference>
<proteinExistence type="predicted"/>
<evidence type="ECO:0000313" key="3">
    <source>
        <dbReference type="Proteomes" id="UP000092207"/>
    </source>
</evidence>
<evidence type="ECO:0000313" key="2">
    <source>
        <dbReference type="EMBL" id="OBH89917.1"/>
    </source>
</evidence>
<protein>
    <recommendedName>
        <fullName evidence="1">N-acetyltransferase domain-containing protein</fullName>
    </recommendedName>
</protein>
<dbReference type="SUPFAM" id="SSF55729">
    <property type="entry name" value="Acyl-CoA N-acyltransferases (Nat)"/>
    <property type="match status" value="1"/>
</dbReference>
<sequence>MTVGGVSDRSVDVTETAQLLDGRVVSVRPLTAADTEAVLALHEHLSDHDRYFRFFTLQLLPLHELVAKQTEPADGWYALGAFDADRLIGVAHCVAVDDPRVAEVAIVVAHEDHSVGVGTALLKHLAPVARAHGIERFIADVLTENHPMLTVFFDLGWPCRPIGYGSVRHLEIELPDDKGAGQ</sequence>
<dbReference type="Pfam" id="PF00583">
    <property type="entry name" value="Acetyltransf_1"/>
    <property type="match status" value="1"/>
</dbReference>
<dbReference type="EMBL" id="LZJY01000365">
    <property type="protein sequence ID" value="OBH89917.1"/>
    <property type="molecule type" value="Genomic_DNA"/>
</dbReference>
<dbReference type="InterPro" id="IPR016181">
    <property type="entry name" value="Acyl_CoA_acyltransferase"/>
</dbReference>
<reference evidence="2 3" key="1">
    <citation type="submission" date="2016-06" db="EMBL/GenBank/DDBJ databases">
        <authorList>
            <person name="Kjaerup R.B."/>
            <person name="Dalgaard T.S."/>
            <person name="Juul-Madsen H.R."/>
        </authorList>
    </citation>
    <scope>NUCLEOTIDE SEQUENCE [LARGE SCALE GENOMIC DNA]</scope>
    <source>
        <strain evidence="2 3">E2838</strain>
    </source>
</reference>
<feature type="domain" description="N-acetyltransferase" evidence="1">
    <location>
        <begin position="25"/>
        <end position="177"/>
    </location>
</feature>
<accession>A0A1A2UNW2</accession>
<dbReference type="GO" id="GO:0016747">
    <property type="term" value="F:acyltransferase activity, transferring groups other than amino-acyl groups"/>
    <property type="evidence" value="ECO:0007669"/>
    <property type="project" value="InterPro"/>
</dbReference>
<dbReference type="CDD" id="cd04301">
    <property type="entry name" value="NAT_SF"/>
    <property type="match status" value="1"/>
</dbReference>
<dbReference type="AlphaFoldDB" id="A0A1A2UNW2"/>
<comment type="caution">
    <text evidence="2">The sequence shown here is derived from an EMBL/GenBank/DDBJ whole genome shotgun (WGS) entry which is preliminary data.</text>
</comment>
<gene>
    <name evidence="2" type="ORF">A5679_24750</name>
</gene>
<dbReference type="Proteomes" id="UP000092207">
    <property type="component" value="Unassembled WGS sequence"/>
</dbReference>
<dbReference type="InterPro" id="IPR000182">
    <property type="entry name" value="GNAT_dom"/>
</dbReference>
<name>A0A1A2UNW2_MYCSC</name>
<dbReference type="Gene3D" id="3.40.630.30">
    <property type="match status" value="1"/>
</dbReference>
<organism evidence="2 3">
    <name type="scientific">Mycobacterium scrofulaceum</name>
    <dbReference type="NCBI Taxonomy" id="1783"/>
    <lineage>
        <taxon>Bacteria</taxon>
        <taxon>Bacillati</taxon>
        <taxon>Actinomycetota</taxon>
        <taxon>Actinomycetes</taxon>
        <taxon>Mycobacteriales</taxon>
        <taxon>Mycobacteriaceae</taxon>
        <taxon>Mycobacterium</taxon>
    </lineage>
</organism>
<evidence type="ECO:0000259" key="1">
    <source>
        <dbReference type="PROSITE" id="PS51186"/>
    </source>
</evidence>